<evidence type="ECO:0000313" key="4">
    <source>
        <dbReference type="EMBL" id="BAH40178.1"/>
    </source>
</evidence>
<dbReference type="PANTHER" id="PTHR12147:SF26">
    <property type="entry name" value="PEPTIDASE M28 DOMAIN-CONTAINING PROTEIN"/>
    <property type="match status" value="1"/>
</dbReference>
<reference evidence="5" key="1">
    <citation type="submission" date="2006-03" db="EMBL/GenBank/DDBJ databases">
        <title>Complete genome sequence of Gemmatimonas aurantiaca T-27 that represents a novel phylum Gemmatimonadetes.</title>
        <authorList>
            <person name="Takasaki K."/>
            <person name="Ichikawa N."/>
            <person name="Miura H."/>
            <person name="Matsushita S."/>
            <person name="Watanabe Y."/>
            <person name="Oguchi A."/>
            <person name="Ankai A."/>
            <person name="Yashiro I."/>
            <person name="Takahashi M."/>
            <person name="Terui Y."/>
            <person name="Fukui S."/>
            <person name="Yokoyama H."/>
            <person name="Tanikawa S."/>
            <person name="Hanada S."/>
            <person name="Kamagata Y."/>
            <person name="Fujita N."/>
        </authorList>
    </citation>
    <scope>NUCLEOTIDE SEQUENCE [LARGE SCALE GENOMIC DNA]</scope>
    <source>
        <strain evidence="5">T-27 / DSM 14586 / JCM 11422 / NBRC 100505</strain>
    </source>
</reference>
<dbReference type="PANTHER" id="PTHR12147">
    <property type="entry name" value="METALLOPEPTIDASE M28 FAMILY MEMBER"/>
    <property type="match status" value="1"/>
</dbReference>
<accession>C1ACF1</accession>
<evidence type="ECO:0000313" key="5">
    <source>
        <dbReference type="Proteomes" id="UP000002209"/>
    </source>
</evidence>
<dbReference type="STRING" id="379066.GAU_3136"/>
<evidence type="ECO:0000256" key="1">
    <source>
        <dbReference type="SAM" id="MobiDB-lite"/>
    </source>
</evidence>
<dbReference type="eggNOG" id="COG2234">
    <property type="taxonomic scope" value="Bacteria"/>
</dbReference>
<dbReference type="GO" id="GO:0006508">
    <property type="term" value="P:proteolysis"/>
    <property type="evidence" value="ECO:0007669"/>
    <property type="project" value="InterPro"/>
</dbReference>
<organism evidence="4 5">
    <name type="scientific">Gemmatimonas aurantiaca (strain DSM 14586 / JCM 11422 / NBRC 100505 / T-27)</name>
    <dbReference type="NCBI Taxonomy" id="379066"/>
    <lineage>
        <taxon>Bacteria</taxon>
        <taxon>Pseudomonadati</taxon>
        <taxon>Gemmatimonadota</taxon>
        <taxon>Gemmatimonadia</taxon>
        <taxon>Gemmatimonadales</taxon>
        <taxon>Gemmatimonadaceae</taxon>
        <taxon>Gemmatimonas</taxon>
    </lineage>
</organism>
<dbReference type="AlphaFoldDB" id="C1ACF1"/>
<dbReference type="GO" id="GO:0008235">
    <property type="term" value="F:metalloexopeptidase activity"/>
    <property type="evidence" value="ECO:0007669"/>
    <property type="project" value="InterPro"/>
</dbReference>
<feature type="chain" id="PRO_5002904255" description="Peptidase M28 domain-containing protein" evidence="2">
    <location>
        <begin position="24"/>
        <end position="637"/>
    </location>
</feature>
<feature type="domain" description="Peptidase M28" evidence="3">
    <location>
        <begin position="351"/>
        <end position="612"/>
    </location>
</feature>
<feature type="region of interest" description="Disordered" evidence="1">
    <location>
        <begin position="24"/>
        <end position="62"/>
    </location>
</feature>
<dbReference type="InterPro" id="IPR007484">
    <property type="entry name" value="Peptidase_M28"/>
</dbReference>
<dbReference type="KEGG" id="gau:GAU_3136"/>
<feature type="compositionally biased region" description="Polar residues" evidence="1">
    <location>
        <begin position="27"/>
        <end position="45"/>
    </location>
</feature>
<dbReference type="Proteomes" id="UP000002209">
    <property type="component" value="Chromosome"/>
</dbReference>
<dbReference type="EMBL" id="AP009153">
    <property type="protein sequence ID" value="BAH40178.1"/>
    <property type="molecule type" value="Genomic_DNA"/>
</dbReference>
<name>C1ACF1_GEMAT</name>
<dbReference type="HOGENOM" id="CLU_019932_2_0_0"/>
<dbReference type="Gene3D" id="3.40.630.10">
    <property type="entry name" value="Zn peptidases"/>
    <property type="match status" value="1"/>
</dbReference>
<keyword evidence="5" id="KW-1185">Reference proteome</keyword>
<gene>
    <name evidence="4" type="ordered locus">GAU_3136</name>
</gene>
<evidence type="ECO:0000256" key="2">
    <source>
        <dbReference type="SAM" id="SignalP"/>
    </source>
</evidence>
<evidence type="ECO:0000259" key="3">
    <source>
        <dbReference type="Pfam" id="PF04389"/>
    </source>
</evidence>
<protein>
    <recommendedName>
        <fullName evidence="3">Peptidase M28 domain-containing protein</fullName>
    </recommendedName>
</protein>
<dbReference type="SUPFAM" id="SSF53187">
    <property type="entry name" value="Zn-dependent exopeptidases"/>
    <property type="match status" value="1"/>
</dbReference>
<dbReference type="InterPro" id="IPR045175">
    <property type="entry name" value="M28_fam"/>
</dbReference>
<feature type="signal peptide" evidence="2">
    <location>
        <begin position="1"/>
        <end position="23"/>
    </location>
</feature>
<proteinExistence type="predicted"/>
<dbReference type="Pfam" id="PF04389">
    <property type="entry name" value="Peptidase_M28"/>
    <property type="match status" value="1"/>
</dbReference>
<sequence>MIPVSRVLLATVLLTVTTGAASAALPAQNSPTRATSVPSKGTPTKSARPVWSDEGPAKWAPRPTESAITANDLRTRLYQFADDSMSGRRIGERGNWVGTEYIAREFKRMGLKPAGDSGTYFQTLPFGPIGIDSSSATLTVGGKALTQRSQWVPTVPSAANGVGSSVSIQNVPAVFAGQWGDTTVMLDAAAMRGKVLVFTASPAMRAVAASSGAPASFVSCMDVPDKFGANAAIAEEARQRANPSAPPARRPAIATAVRDARAQAAGAAAVLIIGLDDMQQTAINAAFAQPMGMRPASPLNAAAPAGASISRAVAEQLFGKPIDQVAVGTTGQPVTASWQHRWRVSPHPARNVVAVLPGSDPTIGAEYVLVGAHNDHVGVNPVVVDHDSVRAYNTVVRRQGANDPVCTPSPEQQKKIDSLIAHARSIRAPRRDSIMNGADDDGSGTVVLLEIAEKFAKEKPKRSIIFVSHQGEEGGLLGSRWFTDNPTIPLDKIVAAHNMDMVGKGKNWQVKYGGPNSVQMLGARRLSREFGDMIDSVNSNSKEPMAIDKSWDVPANPLNRFCRSDQVNYVRKDIPTVYMSLGYAIDYHQHTDEPQYIDYDHSARLGRFVHEVMTAIANRPNKPAIAGPDPTMPTCGR</sequence>
<keyword evidence="2" id="KW-0732">Signal</keyword>